<dbReference type="PATRIC" id="fig|1333534.5.peg.3798"/>
<dbReference type="AlphaFoldDB" id="A0A0F7FBJ4"/>
<reference evidence="1 2" key="1">
    <citation type="submission" date="2015-03" db="EMBL/GenBank/DDBJ databases">
        <authorList>
            <person name="Abdul Halim M."/>
        </authorList>
    </citation>
    <scope>NUCLEOTIDE SEQUENCE [LARGE SCALE GENOMIC DNA]</scope>
    <source>
        <strain evidence="1 2">ATCC 35681</strain>
    </source>
</reference>
<name>A0A0F7FBJ4_PAEDU</name>
<reference evidence="1 2" key="2">
    <citation type="journal article" date="2016" name="Genome Announc.">
        <title>Genome Sequence of a Gram-Positive Diazotroph, Paenibacillus durus Type Strain ATCC 35681.</title>
        <authorList>
            <person name="Halim M.A."/>
            <person name="Rahman A.Y."/>
            <person name="Sim K.S."/>
            <person name="Yam H.C."/>
            <person name="Rahim A.A."/>
            <person name="Ghazali A.H."/>
            <person name="Najimudin N."/>
        </authorList>
    </citation>
    <scope>NUCLEOTIDE SEQUENCE [LARGE SCALE GENOMIC DNA]</scope>
    <source>
        <strain evidence="1 2">ATCC 35681</strain>
    </source>
</reference>
<evidence type="ECO:0000313" key="2">
    <source>
        <dbReference type="Proteomes" id="UP000034189"/>
    </source>
</evidence>
<dbReference type="Proteomes" id="UP000034189">
    <property type="component" value="Chromosome"/>
</dbReference>
<dbReference type="HOGENOM" id="CLU_1271246_0_0_9"/>
<dbReference type="RefSeq" id="WP_025694598.1">
    <property type="nucleotide sequence ID" value="NZ_ASQQ01000145.1"/>
</dbReference>
<gene>
    <name evidence="1" type="ORF">VK70_17225</name>
</gene>
<dbReference type="SUPFAM" id="SSF69255">
    <property type="entry name" value="gp5 N-terminal domain-like"/>
    <property type="match status" value="1"/>
</dbReference>
<proteinExistence type="predicted"/>
<protein>
    <submittedName>
        <fullName evidence="1">Uncharacterized protein</fullName>
    </submittedName>
</protein>
<organism evidence="1 2">
    <name type="scientific">Paenibacillus durus ATCC 35681</name>
    <dbReference type="NCBI Taxonomy" id="1333534"/>
    <lineage>
        <taxon>Bacteria</taxon>
        <taxon>Bacillati</taxon>
        <taxon>Bacillota</taxon>
        <taxon>Bacilli</taxon>
        <taxon>Bacillales</taxon>
        <taxon>Paenibacillaceae</taxon>
        <taxon>Paenibacillus</taxon>
    </lineage>
</organism>
<evidence type="ECO:0000313" key="1">
    <source>
        <dbReference type="EMBL" id="AKG36083.1"/>
    </source>
</evidence>
<accession>A0A0F7FBJ4</accession>
<dbReference type="OrthoDB" id="9952142at2"/>
<dbReference type="EMBL" id="CP011114">
    <property type="protein sequence ID" value="AKG36083.1"/>
    <property type="molecule type" value="Genomic_DNA"/>
</dbReference>
<sequence length="217" mass="23354">MKDQAALGGQTTNRMPSFNTSRFARVTSAKDYNKYGRIEVIFLDYSVPVPVWVVGDIEREPVAGDSVLIGYMDGRKDCPYLVGFVKNESHTTNFVVVKKDKIKLQLPIFGIGEKDSPATKDVAGNLLDNSKQEERVYIEATPDHALISFPTSEDGSTAPATIKVTADGVEINHPQAIKHHSGSKGVVRVGDTVSVDVPGIGKCTGTTTSGSSKTLID</sequence>